<dbReference type="GO" id="GO:0005524">
    <property type="term" value="F:ATP binding"/>
    <property type="evidence" value="ECO:0007669"/>
    <property type="project" value="UniProtKB-UniRule"/>
</dbReference>
<gene>
    <name evidence="7 9" type="primary">ispE</name>
    <name evidence="9" type="ORF">JHT90_13825</name>
</gene>
<reference evidence="9 10" key="1">
    <citation type="submission" date="2021-01" db="EMBL/GenBank/DDBJ databases">
        <title>Entomomonas sp. F2A isolated from a house cricket (Acheta domesticus).</title>
        <authorList>
            <person name="Spergser J."/>
            <person name="Busse H.-J."/>
        </authorList>
    </citation>
    <scope>NUCLEOTIDE SEQUENCE [LARGE SCALE GENOMIC DNA]</scope>
    <source>
        <strain evidence="9 10">F2A</strain>
    </source>
</reference>
<dbReference type="GO" id="GO:0050515">
    <property type="term" value="F:4-(cytidine 5'-diphospho)-2-C-methyl-D-erythritol kinase activity"/>
    <property type="evidence" value="ECO:0007669"/>
    <property type="project" value="UniProtKB-UniRule"/>
</dbReference>
<evidence type="ECO:0000313" key="9">
    <source>
        <dbReference type="EMBL" id="QQP85438.1"/>
    </source>
</evidence>
<comment type="catalytic activity">
    <reaction evidence="7">
        <text>4-CDP-2-C-methyl-D-erythritol + ATP = 4-CDP-2-C-methyl-D-erythritol 2-phosphate + ADP + H(+)</text>
        <dbReference type="Rhea" id="RHEA:18437"/>
        <dbReference type="ChEBI" id="CHEBI:15378"/>
        <dbReference type="ChEBI" id="CHEBI:30616"/>
        <dbReference type="ChEBI" id="CHEBI:57823"/>
        <dbReference type="ChEBI" id="CHEBI:57919"/>
        <dbReference type="ChEBI" id="CHEBI:456216"/>
        <dbReference type="EC" id="2.7.1.148"/>
    </reaction>
</comment>
<feature type="active site" evidence="7">
    <location>
        <position position="143"/>
    </location>
</feature>
<evidence type="ECO:0000256" key="4">
    <source>
        <dbReference type="ARBA" id="ARBA00022777"/>
    </source>
</evidence>
<dbReference type="InterPro" id="IPR004424">
    <property type="entry name" value="IspE"/>
</dbReference>
<evidence type="ECO:0000256" key="1">
    <source>
        <dbReference type="ARBA" id="ARBA00017473"/>
    </source>
</evidence>
<evidence type="ECO:0000256" key="3">
    <source>
        <dbReference type="ARBA" id="ARBA00022741"/>
    </source>
</evidence>
<feature type="domain" description="GHMP kinase N-terminal" evidence="8">
    <location>
        <begin position="73"/>
        <end position="150"/>
    </location>
</feature>
<keyword evidence="5 7" id="KW-0067">ATP-binding</keyword>
<dbReference type="AlphaFoldDB" id="A0A974NEY9"/>
<comment type="pathway">
    <text evidence="7">Isoprenoid biosynthesis; isopentenyl diphosphate biosynthesis via DXP pathway; isopentenyl diphosphate from 1-deoxy-D-xylulose 5-phosphate: step 3/6.</text>
</comment>
<dbReference type="Gene3D" id="3.30.230.10">
    <property type="match status" value="1"/>
</dbReference>
<keyword evidence="10" id="KW-1185">Reference proteome</keyword>
<feature type="binding site" evidence="7">
    <location>
        <begin position="101"/>
        <end position="111"/>
    </location>
    <ligand>
        <name>ATP</name>
        <dbReference type="ChEBI" id="CHEBI:30616"/>
    </ligand>
</feature>
<keyword evidence="2 7" id="KW-0808">Transferase</keyword>
<protein>
    <recommendedName>
        <fullName evidence="1 7">4-diphosphocytidyl-2-C-methyl-D-erythritol kinase</fullName>
        <shortName evidence="7">CMK</shortName>
        <ecNumber evidence="7">2.7.1.148</ecNumber>
    </recommendedName>
    <alternativeName>
        <fullName evidence="7">4-(cytidine-5'-diphospho)-2-C-methyl-D-erythritol kinase</fullName>
    </alternativeName>
</protein>
<keyword evidence="4 7" id="KW-0418">Kinase</keyword>
<evidence type="ECO:0000256" key="5">
    <source>
        <dbReference type="ARBA" id="ARBA00022840"/>
    </source>
</evidence>
<dbReference type="RefSeq" id="WP_201092044.1">
    <property type="nucleotide sequence ID" value="NZ_CP067393.1"/>
</dbReference>
<evidence type="ECO:0000256" key="7">
    <source>
        <dbReference type="HAMAP-Rule" id="MF_00061"/>
    </source>
</evidence>
<evidence type="ECO:0000259" key="8">
    <source>
        <dbReference type="Pfam" id="PF00288"/>
    </source>
</evidence>
<dbReference type="KEGG" id="eaz:JHT90_13825"/>
<evidence type="ECO:0000256" key="6">
    <source>
        <dbReference type="ARBA" id="ARBA00023229"/>
    </source>
</evidence>
<dbReference type="EMBL" id="CP067393">
    <property type="protein sequence ID" value="QQP85438.1"/>
    <property type="molecule type" value="Genomic_DNA"/>
</dbReference>
<evidence type="ECO:0000256" key="2">
    <source>
        <dbReference type="ARBA" id="ARBA00022679"/>
    </source>
</evidence>
<organism evidence="9 10">
    <name type="scientific">Entomomonas asaccharolytica</name>
    <dbReference type="NCBI Taxonomy" id="2785331"/>
    <lineage>
        <taxon>Bacteria</taxon>
        <taxon>Pseudomonadati</taxon>
        <taxon>Pseudomonadota</taxon>
        <taxon>Gammaproteobacteria</taxon>
        <taxon>Pseudomonadales</taxon>
        <taxon>Pseudomonadaceae</taxon>
        <taxon>Entomomonas</taxon>
    </lineage>
</organism>
<name>A0A974NEY9_9GAMM</name>
<dbReference type="InterPro" id="IPR020568">
    <property type="entry name" value="Ribosomal_Su5_D2-typ_SF"/>
</dbReference>
<comment type="function">
    <text evidence="7">Catalyzes the phosphorylation of the position 2 hydroxy group of 4-diphosphocytidyl-2C-methyl-D-erythritol.</text>
</comment>
<dbReference type="Pfam" id="PF00288">
    <property type="entry name" value="GHMP_kinases_N"/>
    <property type="match status" value="1"/>
</dbReference>
<dbReference type="PIRSF" id="PIRSF010376">
    <property type="entry name" value="IspE"/>
    <property type="match status" value="1"/>
</dbReference>
<dbReference type="PANTHER" id="PTHR43527:SF2">
    <property type="entry name" value="4-DIPHOSPHOCYTIDYL-2-C-METHYL-D-ERYTHRITOL KINASE, CHLOROPLASTIC"/>
    <property type="match status" value="1"/>
</dbReference>
<dbReference type="InterPro" id="IPR036554">
    <property type="entry name" value="GHMP_kinase_C_sf"/>
</dbReference>
<accession>A0A974NEY9</accession>
<feature type="active site" evidence="7">
    <location>
        <position position="18"/>
    </location>
</feature>
<comment type="similarity">
    <text evidence="7">Belongs to the GHMP kinase family. IspE subfamily.</text>
</comment>
<dbReference type="EC" id="2.7.1.148" evidence="7"/>
<dbReference type="NCBIfam" id="TIGR00154">
    <property type="entry name" value="ispE"/>
    <property type="match status" value="1"/>
</dbReference>
<dbReference type="SUPFAM" id="SSF55060">
    <property type="entry name" value="GHMP Kinase, C-terminal domain"/>
    <property type="match status" value="1"/>
</dbReference>
<dbReference type="Proteomes" id="UP000595278">
    <property type="component" value="Chromosome"/>
</dbReference>
<keyword evidence="6 7" id="KW-0414">Isoprene biosynthesis</keyword>
<proteinExistence type="inferred from homology"/>
<sequence length="288" mass="31352">MTNLFPDDASLILPAPAKLNLFLHILGRRADGYHNLQTIFQFLDYSDQLAFNCRKDGEIKLHTIFENVPHNDNLIVKAANLLKNYTSSPLGADIWIDKKLPMGGGIGGGSSNAATTLLALNQLWQLNLDLITLAKLALQLGADVPVFVQGKAAFAEGVGEQLTPITPPELWFLVAIPKVAISTATVFNDPLLPRNTAAITYQQVLATEGQNDCQAIVLNHYPAVQDAFLIMNKLAPTKLTGTGACLFASFTTEQQALAAQRQLIDKIDCFIAQGINFSPLHQKLNLSY</sequence>
<dbReference type="PANTHER" id="PTHR43527">
    <property type="entry name" value="4-DIPHOSPHOCYTIDYL-2-C-METHYL-D-ERYTHRITOL KINASE, CHLOROPLASTIC"/>
    <property type="match status" value="1"/>
</dbReference>
<evidence type="ECO:0000313" key="10">
    <source>
        <dbReference type="Proteomes" id="UP000595278"/>
    </source>
</evidence>
<dbReference type="GO" id="GO:0019288">
    <property type="term" value="P:isopentenyl diphosphate biosynthetic process, methylerythritol 4-phosphate pathway"/>
    <property type="evidence" value="ECO:0007669"/>
    <property type="project" value="UniProtKB-UniRule"/>
</dbReference>
<dbReference type="FunFam" id="3.30.230.10:FF:000022">
    <property type="entry name" value="4-diphosphocytidyl-2-C-methyl-D-erythritol kinase"/>
    <property type="match status" value="1"/>
</dbReference>
<dbReference type="GO" id="GO:0016114">
    <property type="term" value="P:terpenoid biosynthetic process"/>
    <property type="evidence" value="ECO:0007669"/>
    <property type="project" value="UniProtKB-UniRule"/>
</dbReference>
<dbReference type="InterPro" id="IPR014721">
    <property type="entry name" value="Ribsml_uS5_D2-typ_fold_subgr"/>
</dbReference>
<dbReference type="InterPro" id="IPR006204">
    <property type="entry name" value="GHMP_kinase_N_dom"/>
</dbReference>
<keyword evidence="3 7" id="KW-0547">Nucleotide-binding</keyword>
<dbReference type="Gene3D" id="3.30.70.890">
    <property type="entry name" value="GHMP kinase, C-terminal domain"/>
    <property type="match status" value="1"/>
</dbReference>
<dbReference type="SUPFAM" id="SSF54211">
    <property type="entry name" value="Ribosomal protein S5 domain 2-like"/>
    <property type="match status" value="1"/>
</dbReference>
<dbReference type="HAMAP" id="MF_00061">
    <property type="entry name" value="IspE"/>
    <property type="match status" value="1"/>
</dbReference>